<accession>A0A941DWN3</accession>
<evidence type="ECO:0000256" key="1">
    <source>
        <dbReference type="SAM" id="Phobius"/>
    </source>
</evidence>
<gene>
    <name evidence="2" type="ORF">KCX74_19320</name>
</gene>
<dbReference type="AlphaFoldDB" id="A0A941DWN3"/>
<comment type="caution">
    <text evidence="2">The sequence shown here is derived from an EMBL/GenBank/DDBJ whole genome shotgun (WGS) entry which is preliminary data.</text>
</comment>
<dbReference type="EMBL" id="JAGSOT010000093">
    <property type="protein sequence ID" value="MBR7798170.1"/>
    <property type="molecule type" value="Genomic_DNA"/>
</dbReference>
<dbReference type="Proteomes" id="UP000675284">
    <property type="component" value="Unassembled WGS sequence"/>
</dbReference>
<keyword evidence="1" id="KW-1133">Transmembrane helix</keyword>
<evidence type="ECO:0000313" key="2">
    <source>
        <dbReference type="EMBL" id="MBR7798170.1"/>
    </source>
</evidence>
<organism evidence="2 3">
    <name type="scientific">Virgibacillus salarius</name>
    <dbReference type="NCBI Taxonomy" id="447199"/>
    <lineage>
        <taxon>Bacteria</taxon>
        <taxon>Bacillati</taxon>
        <taxon>Bacillota</taxon>
        <taxon>Bacilli</taxon>
        <taxon>Bacillales</taxon>
        <taxon>Bacillaceae</taxon>
        <taxon>Virgibacillus</taxon>
    </lineage>
</organism>
<proteinExistence type="predicted"/>
<feature type="transmembrane region" description="Helical" evidence="1">
    <location>
        <begin position="158"/>
        <end position="179"/>
    </location>
</feature>
<keyword evidence="3" id="KW-1185">Reference proteome</keyword>
<feature type="transmembrane region" description="Helical" evidence="1">
    <location>
        <begin position="191"/>
        <end position="213"/>
    </location>
</feature>
<keyword evidence="1" id="KW-0812">Transmembrane</keyword>
<feature type="transmembrane region" description="Helical" evidence="1">
    <location>
        <begin position="116"/>
        <end position="138"/>
    </location>
</feature>
<dbReference type="RefSeq" id="WP_026682793.1">
    <property type="nucleotide sequence ID" value="NZ_BAAACY010000038.1"/>
</dbReference>
<evidence type="ECO:0008006" key="4">
    <source>
        <dbReference type="Google" id="ProtNLM"/>
    </source>
</evidence>
<sequence>MTYYSNMGKFLFSIEDHLFRVKKAEKIKNLWKMNFLLLLCTVILYGWMAYVGIGTNLLSSGAMELKPLIYEQQKFWFLVGRVAFAVLFTALVLFIPSLIFYVITGVPYRKLLIMQQVVLLVVLIERLIWIPLAVFNGLDWYVSPLSLGIIASYLFDNTLFIYFFGAISLFQLWIIYFQVKYIGYLSDIKKKWLWLIVIGLHMCYWILAALIAYTDRYILNGWFG</sequence>
<keyword evidence="1" id="KW-0472">Membrane</keyword>
<feature type="transmembrane region" description="Helical" evidence="1">
    <location>
        <begin position="75"/>
        <end position="104"/>
    </location>
</feature>
<protein>
    <recommendedName>
        <fullName evidence="4">Yip1 domain-containing protein</fullName>
    </recommendedName>
</protein>
<reference evidence="2" key="1">
    <citation type="submission" date="2021-04" db="EMBL/GenBank/DDBJ databases">
        <title>Isolation and polyphasic classification of algal microorganism.</title>
        <authorList>
            <person name="Wang S."/>
        </authorList>
    </citation>
    <scope>NUCLEOTIDE SEQUENCE</scope>
    <source>
        <strain evidence="2">720a</strain>
    </source>
</reference>
<feature type="transmembrane region" description="Helical" evidence="1">
    <location>
        <begin position="35"/>
        <end position="55"/>
    </location>
</feature>
<evidence type="ECO:0000313" key="3">
    <source>
        <dbReference type="Proteomes" id="UP000675284"/>
    </source>
</evidence>
<name>A0A941DWN3_9BACI</name>